<gene>
    <name evidence="8" type="ORF">C8C76_12923</name>
</gene>
<evidence type="ECO:0000256" key="5">
    <source>
        <dbReference type="ARBA" id="ARBA00023316"/>
    </source>
</evidence>
<evidence type="ECO:0000313" key="9">
    <source>
        <dbReference type="Proteomes" id="UP000244089"/>
    </source>
</evidence>
<dbReference type="Gene3D" id="1.10.101.10">
    <property type="entry name" value="PGBD-like superfamily/PGBD"/>
    <property type="match status" value="1"/>
</dbReference>
<dbReference type="GO" id="GO:0009252">
    <property type="term" value="P:peptidoglycan biosynthetic process"/>
    <property type="evidence" value="ECO:0007669"/>
    <property type="project" value="UniProtKB-UniPathway"/>
</dbReference>
<comment type="pathway">
    <text evidence="1 6">Cell wall biogenesis; peptidoglycan biosynthesis.</text>
</comment>
<dbReference type="InterPro" id="IPR036366">
    <property type="entry name" value="PGBDSf"/>
</dbReference>
<evidence type="ECO:0000256" key="3">
    <source>
        <dbReference type="ARBA" id="ARBA00022960"/>
    </source>
</evidence>
<evidence type="ECO:0000256" key="1">
    <source>
        <dbReference type="ARBA" id="ARBA00004752"/>
    </source>
</evidence>
<dbReference type="GO" id="GO:0016740">
    <property type="term" value="F:transferase activity"/>
    <property type="evidence" value="ECO:0007669"/>
    <property type="project" value="UniProtKB-KW"/>
</dbReference>
<dbReference type="AlphaFoldDB" id="A0A2T5RH97"/>
<dbReference type="InterPro" id="IPR036365">
    <property type="entry name" value="PGBD-like_sf"/>
</dbReference>
<dbReference type="Pfam" id="PF03734">
    <property type="entry name" value="YkuD"/>
    <property type="match status" value="1"/>
</dbReference>
<dbReference type="PANTHER" id="PTHR41533">
    <property type="entry name" value="L,D-TRANSPEPTIDASE HI_1667-RELATED"/>
    <property type="match status" value="1"/>
</dbReference>
<feature type="active site" description="Proton donor/acceptor" evidence="6">
    <location>
        <position position="448"/>
    </location>
</feature>
<evidence type="ECO:0000256" key="6">
    <source>
        <dbReference type="PROSITE-ProRule" id="PRU01373"/>
    </source>
</evidence>
<evidence type="ECO:0000313" key="8">
    <source>
        <dbReference type="EMBL" id="PTV95353.1"/>
    </source>
</evidence>
<name>A0A2T5RH97_9FIRM</name>
<dbReference type="Pfam" id="PF01471">
    <property type="entry name" value="PG_binding_1"/>
    <property type="match status" value="1"/>
</dbReference>
<dbReference type="PANTHER" id="PTHR41533:SF2">
    <property type="entry name" value="BLR7131 PROTEIN"/>
    <property type="match status" value="1"/>
</dbReference>
<dbReference type="SUPFAM" id="SSF141523">
    <property type="entry name" value="L,D-transpeptidase catalytic domain-like"/>
    <property type="match status" value="1"/>
</dbReference>
<keyword evidence="5 6" id="KW-0961">Cell wall biogenesis/degradation</keyword>
<dbReference type="EMBL" id="QAXS01000029">
    <property type="protein sequence ID" value="PTV95353.1"/>
    <property type="molecule type" value="Genomic_DNA"/>
</dbReference>
<evidence type="ECO:0000256" key="4">
    <source>
        <dbReference type="ARBA" id="ARBA00022984"/>
    </source>
</evidence>
<dbReference type="InterPro" id="IPR002477">
    <property type="entry name" value="Peptidoglycan-bd-like"/>
</dbReference>
<keyword evidence="3 6" id="KW-0133">Cell shape</keyword>
<feature type="domain" description="L,D-TPase catalytic" evidence="7">
    <location>
        <begin position="312"/>
        <end position="513"/>
    </location>
</feature>
<dbReference type="SUPFAM" id="SSF47090">
    <property type="entry name" value="PGBD-like"/>
    <property type="match status" value="1"/>
</dbReference>
<dbReference type="CDD" id="cd16913">
    <property type="entry name" value="YkuD_like"/>
    <property type="match status" value="1"/>
</dbReference>
<dbReference type="InterPro" id="IPR005490">
    <property type="entry name" value="LD_TPept_cat_dom"/>
</dbReference>
<dbReference type="GO" id="GO:0008360">
    <property type="term" value="P:regulation of cell shape"/>
    <property type="evidence" value="ECO:0007669"/>
    <property type="project" value="UniProtKB-UniRule"/>
</dbReference>
<dbReference type="Proteomes" id="UP000244089">
    <property type="component" value="Unassembled WGS sequence"/>
</dbReference>
<dbReference type="UniPathway" id="UPA00219"/>
<protein>
    <submittedName>
        <fullName evidence="8">Murein L,D-transpeptidase YcbB/YkuD</fullName>
    </submittedName>
</protein>
<dbReference type="PROSITE" id="PS52029">
    <property type="entry name" value="LD_TPASE"/>
    <property type="match status" value="1"/>
</dbReference>
<comment type="caution">
    <text evidence="8">The sequence shown here is derived from an EMBL/GenBank/DDBJ whole genome shotgun (WGS) entry which is preliminary data.</text>
</comment>
<dbReference type="RefSeq" id="WP_258222525.1">
    <property type="nucleotide sequence ID" value="NZ_QAXS01000029.1"/>
</dbReference>
<keyword evidence="4 6" id="KW-0573">Peptidoglycan synthesis</keyword>
<proteinExistence type="predicted"/>
<dbReference type="InterPro" id="IPR038063">
    <property type="entry name" value="Transpep_catalytic_dom"/>
</dbReference>
<reference evidence="8 9" key="1">
    <citation type="submission" date="2018-04" db="EMBL/GenBank/DDBJ databases">
        <title>Subsurface microbial communities from deep shales in Ohio and West Virginia, USA.</title>
        <authorList>
            <person name="Wrighton K."/>
        </authorList>
    </citation>
    <scope>NUCLEOTIDE SEQUENCE [LARGE SCALE GENOMIC DNA]</scope>
    <source>
        <strain evidence="8 9">WC1</strain>
    </source>
</reference>
<dbReference type="Pfam" id="PF20142">
    <property type="entry name" value="Scaffold"/>
    <property type="match status" value="1"/>
</dbReference>
<feature type="active site" description="Nucleophile" evidence="6">
    <location>
        <position position="467"/>
    </location>
</feature>
<evidence type="ECO:0000259" key="7">
    <source>
        <dbReference type="PROSITE" id="PS52029"/>
    </source>
</evidence>
<sequence length="549" mass="64712">MKKRLLFFLIIFLILFSYNPTLYAQSDLAMSIRNHLLVIEEYEGLFPEGEEVSFYRELIEFYDQRYHRSIWFDGDQFKKDPEVLIAEIKDSYGEGLKPADYHLDFIENSVKDPDLFTADSLGKKALLEILLTNAYLSLASDYLNGKIDPEIIIEDYNHQDDNLEAQKLLKLLVDEEKLAQILETQLPTSSNYTQLRDKLYLYRDSGKIKEWPQINTDETLALDAEGKAVAQLVENLSARAYLNLESLDNRESFSQQVKRSVVRFQLDNGLNADGIVGRKTRKALNIPLEQRIKQIIVNMERWRWLPENLGSRYIYVNIADYNLKLYENNQLKMEMKTIVGQEQRSTPVFSDEIDYLVLNPYWYVPKSIAVKDKLPLIKEDYKYLQENNYSLFQYTGNNNLKEIDPAEVDWSEIDKDSFNYLLRQNPGDENALGRVKFMFPNRFSIYLHDTPSKYLFSETERGFSSGCIRIEKPVDLAEYLLKDQEKWDRQAIEAEMKKDKEKTVYLNNPIKIYLQYNTVWVDSLSNLHFREDIYGRDQKIIEEYFQQNN</sequence>
<organism evidence="8 9">
    <name type="scientific">Halanaerobium saccharolyticum</name>
    <dbReference type="NCBI Taxonomy" id="43595"/>
    <lineage>
        <taxon>Bacteria</taxon>
        <taxon>Bacillati</taxon>
        <taxon>Bacillota</taxon>
        <taxon>Clostridia</taxon>
        <taxon>Halanaerobiales</taxon>
        <taxon>Halanaerobiaceae</taxon>
        <taxon>Halanaerobium</taxon>
    </lineage>
</organism>
<accession>A0A2T5RH97</accession>
<dbReference type="InterPro" id="IPR045380">
    <property type="entry name" value="LD_TPept_scaffold_dom"/>
</dbReference>
<evidence type="ECO:0000256" key="2">
    <source>
        <dbReference type="ARBA" id="ARBA00022679"/>
    </source>
</evidence>
<dbReference type="GO" id="GO:0071555">
    <property type="term" value="P:cell wall organization"/>
    <property type="evidence" value="ECO:0007669"/>
    <property type="project" value="UniProtKB-UniRule"/>
</dbReference>
<dbReference type="Gene3D" id="2.40.440.10">
    <property type="entry name" value="L,D-transpeptidase catalytic domain-like"/>
    <property type="match status" value="1"/>
</dbReference>
<keyword evidence="2" id="KW-0808">Transferase</keyword>
<dbReference type="InterPro" id="IPR052905">
    <property type="entry name" value="LD-transpeptidase_YkuD-like"/>
</dbReference>